<accession>A0A915PDM5</accession>
<proteinExistence type="predicted"/>
<dbReference type="AlphaFoldDB" id="A0A915PDM5"/>
<dbReference type="Pfam" id="PF15320">
    <property type="entry name" value="RAM"/>
    <property type="match status" value="1"/>
</dbReference>
<dbReference type="GO" id="GO:0031533">
    <property type="term" value="C:mRNA capping enzyme complex"/>
    <property type="evidence" value="ECO:0007669"/>
    <property type="project" value="InterPro"/>
</dbReference>
<dbReference type="WBParaSite" id="sdigi.contig12.g1250.t1">
    <property type="protein sequence ID" value="sdigi.contig12.g1250.t1"/>
    <property type="gene ID" value="sdigi.contig12.g1250"/>
</dbReference>
<name>A0A915PDM5_9BILA</name>
<dbReference type="GO" id="GO:0106005">
    <property type="term" value="P:RNA 5'-cap (guanine-N7)-methylation"/>
    <property type="evidence" value="ECO:0007669"/>
    <property type="project" value="InterPro"/>
</dbReference>
<protein>
    <submittedName>
        <fullName evidence="2">Uncharacterized protein</fullName>
    </submittedName>
</protein>
<dbReference type="InterPro" id="IPR028271">
    <property type="entry name" value="RAMAC"/>
</dbReference>
<sequence>MNDSREVVDVVAPSSNSGPDICDAKVHSQQMSSTNTGMPKLHDFPDLTDFVNQRMEDYLNKLFVTRYTMANELYAEVANGFPDPVIVYPWNRRRKRNFDHIDNQLRPWREDNRRSVGSEWRSGWINSNYDRHATQESRKRRKLDVEHGRISYPGRTNP</sequence>
<reference evidence="2" key="1">
    <citation type="submission" date="2022-11" db="UniProtKB">
        <authorList>
            <consortium name="WormBaseParasite"/>
        </authorList>
    </citation>
    <scope>IDENTIFICATION</scope>
</reference>
<evidence type="ECO:0000313" key="2">
    <source>
        <dbReference type="WBParaSite" id="sdigi.contig12.g1250.t1"/>
    </source>
</evidence>
<dbReference type="GO" id="GO:0003723">
    <property type="term" value="F:RNA binding"/>
    <property type="evidence" value="ECO:0007669"/>
    <property type="project" value="InterPro"/>
</dbReference>
<dbReference type="Proteomes" id="UP000887581">
    <property type="component" value="Unplaced"/>
</dbReference>
<organism evidence="1 2">
    <name type="scientific">Setaria digitata</name>
    <dbReference type="NCBI Taxonomy" id="48799"/>
    <lineage>
        <taxon>Eukaryota</taxon>
        <taxon>Metazoa</taxon>
        <taxon>Ecdysozoa</taxon>
        <taxon>Nematoda</taxon>
        <taxon>Chromadorea</taxon>
        <taxon>Rhabditida</taxon>
        <taxon>Spirurina</taxon>
        <taxon>Spiruromorpha</taxon>
        <taxon>Filarioidea</taxon>
        <taxon>Setariidae</taxon>
        <taxon>Setaria</taxon>
    </lineage>
</organism>
<keyword evidence="1" id="KW-1185">Reference proteome</keyword>
<evidence type="ECO:0000313" key="1">
    <source>
        <dbReference type="Proteomes" id="UP000887581"/>
    </source>
</evidence>